<dbReference type="PRINTS" id="PR00033">
    <property type="entry name" value="HTHASNC"/>
</dbReference>
<dbReference type="CDD" id="cd00090">
    <property type="entry name" value="HTH_ARSR"/>
    <property type="match status" value="1"/>
</dbReference>
<evidence type="ECO:0000256" key="1">
    <source>
        <dbReference type="ARBA" id="ARBA00023015"/>
    </source>
</evidence>
<dbReference type="SMART" id="SM00344">
    <property type="entry name" value="HTH_ASNC"/>
    <property type="match status" value="1"/>
</dbReference>
<dbReference type="SUPFAM" id="SSF46785">
    <property type="entry name" value="Winged helix' DNA-binding domain"/>
    <property type="match status" value="2"/>
</dbReference>
<dbReference type="EMBL" id="JFZT01000039">
    <property type="protein sequence ID" value="EZQ07044.1"/>
    <property type="molecule type" value="Genomic_DNA"/>
</dbReference>
<dbReference type="STRING" id="1160895.CM19_06720"/>
<evidence type="ECO:0000256" key="3">
    <source>
        <dbReference type="ARBA" id="ARBA00023163"/>
    </source>
</evidence>
<dbReference type="InterPro" id="IPR019888">
    <property type="entry name" value="Tscrpt_reg_AsnC-like"/>
</dbReference>
<dbReference type="AlphaFoldDB" id="A0A031LRJ7"/>
<dbReference type="Pfam" id="PF13412">
    <property type="entry name" value="HTH_24"/>
    <property type="match status" value="1"/>
</dbReference>
<dbReference type="PANTHER" id="PTHR43413:SF8">
    <property type="entry name" value="HTH-TYPE TRANSCRIPTIONAL REGULATOR PTR1"/>
    <property type="match status" value="1"/>
</dbReference>
<keyword evidence="2" id="KW-0238">DNA-binding</keyword>
<evidence type="ECO:0000313" key="5">
    <source>
        <dbReference type="EMBL" id="EZQ07044.1"/>
    </source>
</evidence>
<name>A0A031LRJ7_9CREN</name>
<sequence length="267" mass="31195">MDEVDRKMLFYLFRDGRMSQRRIASLLGLTPPTVLYRLKKIMDEDILQGFTLFINPNFYNNYFSFVAFKNYYDMSKDWIFLKFKCIEWLNVYGIRGRTVNEIEDRISLMTKTLGEPAMVYKPNQQPIVPKLIDIKIINQLIKDPRKNSGDVARDTGINSKVVIKRLRLLKKRGYFVTFPRVNIPKSGIVMFSIFSKKVKEVGKILENCKVIEISDNEAGINICLVGSMDEAKDYVKISRNIDKDADVMIIYDYEINTPYIDLEKESF</sequence>
<dbReference type="InterPro" id="IPR050684">
    <property type="entry name" value="HTH-Siroheme_Decarb"/>
</dbReference>
<keyword evidence="3" id="KW-0804">Transcription</keyword>
<gene>
    <name evidence="5" type="ORF">CM19_06720</name>
</gene>
<proteinExistence type="predicted"/>
<dbReference type="OrthoDB" id="6995at2157"/>
<keyword evidence="1" id="KW-0805">Transcription regulation</keyword>
<dbReference type="PROSITE" id="PS50956">
    <property type="entry name" value="HTH_ASNC_2"/>
    <property type="match status" value="1"/>
</dbReference>
<keyword evidence="6" id="KW-1185">Reference proteome</keyword>
<evidence type="ECO:0000256" key="2">
    <source>
        <dbReference type="ARBA" id="ARBA00023125"/>
    </source>
</evidence>
<dbReference type="Pfam" id="PF13404">
    <property type="entry name" value="HTH_AsnC-type"/>
    <property type="match status" value="1"/>
</dbReference>
<dbReference type="InterPro" id="IPR036390">
    <property type="entry name" value="WH_DNA-bd_sf"/>
</dbReference>
<organism evidence="5 6">
    <name type="scientific">Candidatus Acidianus copahuensis</name>
    <dbReference type="NCBI Taxonomy" id="1160895"/>
    <lineage>
        <taxon>Archaea</taxon>
        <taxon>Thermoproteota</taxon>
        <taxon>Thermoprotei</taxon>
        <taxon>Sulfolobales</taxon>
        <taxon>Sulfolobaceae</taxon>
        <taxon>Acidianus</taxon>
    </lineage>
</organism>
<feature type="domain" description="HTH asnC-type" evidence="4">
    <location>
        <begin position="1"/>
        <end position="60"/>
    </location>
</feature>
<dbReference type="Proteomes" id="UP000024332">
    <property type="component" value="Unassembled WGS sequence"/>
</dbReference>
<protein>
    <submittedName>
        <fullName evidence="5">AsnC family transcriptional regulator</fullName>
    </submittedName>
</protein>
<reference evidence="5 6" key="1">
    <citation type="submission" date="2014-03" db="EMBL/GenBank/DDBJ databases">
        <title>Draft genome sequence of the novel thermoacidophilic archaea Acidianus copahuensis ALE1 strain, isolated from Copahue volcanic area in Neuquen Argentina.</title>
        <authorList>
            <person name="Urbieta M.S."/>
            <person name="Rascovan N."/>
            <person name="Castro C."/>
            <person name="Revale S."/>
            <person name="Giaveno M.A."/>
            <person name="Vazquez M.P."/>
            <person name="Donati E.R."/>
        </authorList>
    </citation>
    <scope>NUCLEOTIDE SEQUENCE [LARGE SCALE GENOMIC DNA]</scope>
    <source>
        <strain evidence="5 6">ALE1</strain>
    </source>
</reference>
<evidence type="ECO:0000313" key="6">
    <source>
        <dbReference type="Proteomes" id="UP000024332"/>
    </source>
</evidence>
<accession>A0A031LRJ7</accession>
<dbReference type="PANTHER" id="PTHR43413">
    <property type="entry name" value="TRANSCRIPTIONAL REGULATOR, ASNC FAMILY"/>
    <property type="match status" value="1"/>
</dbReference>
<comment type="caution">
    <text evidence="5">The sequence shown here is derived from an EMBL/GenBank/DDBJ whole genome shotgun (WGS) entry which is preliminary data.</text>
</comment>
<dbReference type="InterPro" id="IPR000485">
    <property type="entry name" value="AsnC-type_HTH_dom"/>
</dbReference>
<evidence type="ECO:0000259" key="4">
    <source>
        <dbReference type="PROSITE" id="PS50956"/>
    </source>
</evidence>
<dbReference type="RefSeq" id="WP_048099561.1">
    <property type="nucleotide sequence ID" value="NZ_JFZT01000039.1"/>
</dbReference>
<dbReference type="InterPro" id="IPR011991">
    <property type="entry name" value="ArsR-like_HTH"/>
</dbReference>
<dbReference type="InterPro" id="IPR036388">
    <property type="entry name" value="WH-like_DNA-bd_sf"/>
</dbReference>
<dbReference type="GO" id="GO:0043565">
    <property type="term" value="F:sequence-specific DNA binding"/>
    <property type="evidence" value="ECO:0007669"/>
    <property type="project" value="InterPro"/>
</dbReference>
<dbReference type="Gene3D" id="1.10.10.10">
    <property type="entry name" value="Winged helix-like DNA-binding domain superfamily/Winged helix DNA-binding domain"/>
    <property type="match status" value="2"/>
</dbReference>